<gene>
    <name evidence="4" type="ORF">ACFQ14_01390</name>
</gene>
<dbReference type="Pfam" id="PF18912">
    <property type="entry name" value="DZR_2"/>
    <property type="match status" value="1"/>
</dbReference>
<comment type="similarity">
    <text evidence="1">Belongs to the ComF/GntX family.</text>
</comment>
<dbReference type="CDD" id="cd06223">
    <property type="entry name" value="PRTases_typeI"/>
    <property type="match status" value="1"/>
</dbReference>
<dbReference type="InterPro" id="IPR051910">
    <property type="entry name" value="ComF/GntX_DNA_util-trans"/>
</dbReference>
<dbReference type="InterPro" id="IPR000836">
    <property type="entry name" value="PRTase_dom"/>
</dbReference>
<evidence type="ECO:0000259" key="3">
    <source>
        <dbReference type="Pfam" id="PF18912"/>
    </source>
</evidence>
<keyword evidence="5" id="KW-1185">Reference proteome</keyword>
<comment type="caution">
    <text evidence="4">The sequence shown here is derived from an EMBL/GenBank/DDBJ whole genome shotgun (WGS) entry which is preliminary data.</text>
</comment>
<dbReference type="InterPro" id="IPR029057">
    <property type="entry name" value="PRTase-like"/>
</dbReference>
<reference evidence="5" key="1">
    <citation type="journal article" date="2019" name="Int. J. Syst. Evol. Microbiol.">
        <title>The Global Catalogue of Microorganisms (GCM) 10K type strain sequencing project: providing services to taxonomists for standard genome sequencing and annotation.</title>
        <authorList>
            <consortium name="The Broad Institute Genomics Platform"/>
            <consortium name="The Broad Institute Genome Sequencing Center for Infectious Disease"/>
            <person name="Wu L."/>
            <person name="Ma J."/>
        </authorList>
    </citation>
    <scope>NUCLEOTIDE SEQUENCE [LARGE SCALE GENOMIC DNA]</scope>
    <source>
        <strain evidence="5">CCUG 60023</strain>
    </source>
</reference>
<accession>A0ABW3F9W2</accession>
<dbReference type="PANTHER" id="PTHR47505">
    <property type="entry name" value="DNA UTILIZATION PROTEIN YHGH"/>
    <property type="match status" value="1"/>
</dbReference>
<evidence type="ECO:0000313" key="5">
    <source>
        <dbReference type="Proteomes" id="UP001597101"/>
    </source>
</evidence>
<protein>
    <submittedName>
        <fullName evidence="4">ComF family protein</fullName>
    </submittedName>
</protein>
<name>A0ABW3F9W2_9HYPH</name>
<dbReference type="Proteomes" id="UP001597101">
    <property type="component" value="Unassembled WGS sequence"/>
</dbReference>
<feature type="domain" description="Double zinc ribbon" evidence="3">
    <location>
        <begin position="22"/>
        <end position="69"/>
    </location>
</feature>
<dbReference type="RefSeq" id="WP_377210906.1">
    <property type="nucleotide sequence ID" value="NZ_JBHTJV010000002.1"/>
</dbReference>
<dbReference type="Pfam" id="PF00156">
    <property type="entry name" value="Pribosyltran"/>
    <property type="match status" value="1"/>
</dbReference>
<evidence type="ECO:0000313" key="4">
    <source>
        <dbReference type="EMBL" id="MFD0915055.1"/>
    </source>
</evidence>
<dbReference type="EMBL" id="JBHTJV010000002">
    <property type="protein sequence ID" value="MFD0915055.1"/>
    <property type="molecule type" value="Genomic_DNA"/>
</dbReference>
<dbReference type="PANTHER" id="PTHR47505:SF1">
    <property type="entry name" value="DNA UTILIZATION PROTEIN YHGH"/>
    <property type="match status" value="1"/>
</dbReference>
<dbReference type="SUPFAM" id="SSF53271">
    <property type="entry name" value="PRTase-like"/>
    <property type="match status" value="1"/>
</dbReference>
<sequence>MNTATALSKAKQSLRRAAGRVQDVVLPPVCLACETGVDARGTVCSQCWSGLRFIEPPFCAVLGTPFARDLGTGAKSAAALARPPSFDRARATVFYDDVARQLVQALKFSDRTDLAPWMAQWMVESLHRTGEGLLDANPIVVPVPLHRRRLISRRFNQSAELARALARAAHLSYAPDFLHRIRPTRQQVGLDASARHSNVRGAFRVPTEHKPQLAQKRVLLIDDVHTTGATLEACSRALRRAGAAQIDCITFARVAPDKV</sequence>
<evidence type="ECO:0000256" key="1">
    <source>
        <dbReference type="ARBA" id="ARBA00008007"/>
    </source>
</evidence>
<dbReference type="Gene3D" id="3.40.50.2020">
    <property type="match status" value="1"/>
</dbReference>
<feature type="domain" description="Phosphoribosyltransferase" evidence="2">
    <location>
        <begin position="198"/>
        <end position="253"/>
    </location>
</feature>
<dbReference type="InterPro" id="IPR044005">
    <property type="entry name" value="DZR_2"/>
</dbReference>
<proteinExistence type="inferred from homology"/>
<evidence type="ECO:0000259" key="2">
    <source>
        <dbReference type="Pfam" id="PF00156"/>
    </source>
</evidence>
<organism evidence="4 5">
    <name type="scientific">Pseudahrensia aquimaris</name>
    <dbReference type="NCBI Taxonomy" id="744461"/>
    <lineage>
        <taxon>Bacteria</taxon>
        <taxon>Pseudomonadati</taxon>
        <taxon>Pseudomonadota</taxon>
        <taxon>Alphaproteobacteria</taxon>
        <taxon>Hyphomicrobiales</taxon>
        <taxon>Ahrensiaceae</taxon>
        <taxon>Pseudahrensia</taxon>
    </lineage>
</organism>